<dbReference type="Pfam" id="PF02397">
    <property type="entry name" value="Bac_transf"/>
    <property type="match status" value="1"/>
</dbReference>
<feature type="transmembrane region" description="Helical" evidence="2">
    <location>
        <begin position="12"/>
        <end position="33"/>
    </location>
</feature>
<evidence type="ECO:0000313" key="4">
    <source>
        <dbReference type="EMBL" id="QHI72082.1"/>
    </source>
</evidence>
<dbReference type="PANTHER" id="PTHR30576">
    <property type="entry name" value="COLANIC BIOSYNTHESIS UDP-GLUCOSE LIPID CARRIER TRANSFERASE"/>
    <property type="match status" value="1"/>
</dbReference>
<dbReference type="AlphaFoldDB" id="A0A6P1MDI6"/>
<keyword evidence="2" id="KW-0472">Membrane</keyword>
<gene>
    <name evidence="4" type="ORF">Ami3637_06425</name>
</gene>
<feature type="domain" description="Bacterial sugar transferase" evidence="3">
    <location>
        <begin position="7"/>
        <end position="181"/>
    </location>
</feature>
<keyword evidence="2" id="KW-0812">Transmembrane</keyword>
<accession>A0A6P1MDI6</accession>
<dbReference type="EMBL" id="CP047591">
    <property type="protein sequence ID" value="QHI72082.1"/>
    <property type="molecule type" value="Genomic_DNA"/>
</dbReference>
<dbReference type="PANTHER" id="PTHR30576:SF8">
    <property type="entry name" value="UNDECAPRENYL-PHOSPHATE GALACTOSE PHOSPHOTRANSFERASE"/>
    <property type="match status" value="1"/>
</dbReference>
<proteinExistence type="inferred from homology"/>
<comment type="similarity">
    <text evidence="1">Belongs to the bacterial sugar transferase family.</text>
</comment>
<organism evidence="4 5">
    <name type="scientific">Aminipila terrae</name>
    <dbReference type="NCBI Taxonomy" id="2697030"/>
    <lineage>
        <taxon>Bacteria</taxon>
        <taxon>Bacillati</taxon>
        <taxon>Bacillota</taxon>
        <taxon>Clostridia</taxon>
        <taxon>Peptostreptococcales</taxon>
        <taxon>Anaerovoracaceae</taxon>
        <taxon>Aminipila</taxon>
    </lineage>
</organism>
<sequence>MVKRFIKRTFDIIVSSCAILVLSPVLLIVSIMVRVKLGSPVIFMQERPGLHAKIFTMYKFRSMTDECDDTGQLMPDHVRLTNFGKFLRKTSLDELPELFNIFKGDMSFVGPRPLLVRYLERYNDEQARRHDVRPGLTGWAQINGRNAITWEEKFRLDVWYVDHWNLWLDLKIFIMTFVKVIRKEGISAEGEATMGEFLGTKEITKEGE</sequence>
<reference evidence="4 5" key="1">
    <citation type="submission" date="2020-01" db="EMBL/GenBank/DDBJ databases">
        <title>Genomic analysis of Aminipila sp. CBA3637.</title>
        <authorList>
            <person name="Kim Y.B."/>
            <person name="Roh S.W."/>
        </authorList>
    </citation>
    <scope>NUCLEOTIDE SEQUENCE [LARGE SCALE GENOMIC DNA]</scope>
    <source>
        <strain evidence="4 5">CBA3637</strain>
    </source>
</reference>
<dbReference type="Proteomes" id="UP000463883">
    <property type="component" value="Chromosome"/>
</dbReference>
<name>A0A6P1MDI6_9FIRM</name>
<evidence type="ECO:0000259" key="3">
    <source>
        <dbReference type="Pfam" id="PF02397"/>
    </source>
</evidence>
<dbReference type="InterPro" id="IPR003362">
    <property type="entry name" value="Bact_transf"/>
</dbReference>
<keyword evidence="5" id="KW-1185">Reference proteome</keyword>
<keyword evidence="4" id="KW-0808">Transferase</keyword>
<evidence type="ECO:0000256" key="2">
    <source>
        <dbReference type="SAM" id="Phobius"/>
    </source>
</evidence>
<keyword evidence="2" id="KW-1133">Transmembrane helix</keyword>
<dbReference type="KEGG" id="amic:Ami3637_06425"/>
<dbReference type="RefSeq" id="WP_162361852.1">
    <property type="nucleotide sequence ID" value="NZ_CP047591.1"/>
</dbReference>
<protein>
    <submittedName>
        <fullName evidence="4">Sugar transferase</fullName>
    </submittedName>
</protein>
<evidence type="ECO:0000256" key="1">
    <source>
        <dbReference type="ARBA" id="ARBA00006464"/>
    </source>
</evidence>
<evidence type="ECO:0000313" key="5">
    <source>
        <dbReference type="Proteomes" id="UP000463883"/>
    </source>
</evidence>
<dbReference type="GO" id="GO:0016780">
    <property type="term" value="F:phosphotransferase activity, for other substituted phosphate groups"/>
    <property type="evidence" value="ECO:0007669"/>
    <property type="project" value="TreeGrafter"/>
</dbReference>